<dbReference type="EMBL" id="JBJUIK010000004">
    <property type="protein sequence ID" value="KAL3529095.1"/>
    <property type="molecule type" value="Genomic_DNA"/>
</dbReference>
<dbReference type="AlphaFoldDB" id="A0ABD3AF60"/>
<dbReference type="PANTHER" id="PTHR47723">
    <property type="entry name" value="OS05G0353850 PROTEIN"/>
    <property type="match status" value="1"/>
</dbReference>
<feature type="domain" description="RNase H type-1" evidence="1">
    <location>
        <begin position="20"/>
        <end position="140"/>
    </location>
</feature>
<keyword evidence="3" id="KW-1185">Reference proteome</keyword>
<dbReference type="InterPro" id="IPR053151">
    <property type="entry name" value="RNase_H-like"/>
</dbReference>
<accession>A0ABD3AF60</accession>
<gene>
    <name evidence="2" type="ORF">ACH5RR_008417</name>
</gene>
<dbReference type="InterPro" id="IPR002156">
    <property type="entry name" value="RNaseH_domain"/>
</dbReference>
<dbReference type="Proteomes" id="UP001630127">
    <property type="component" value="Unassembled WGS sequence"/>
</dbReference>
<proteinExistence type="predicted"/>
<dbReference type="Pfam" id="PF13456">
    <property type="entry name" value="RVT_3"/>
    <property type="match status" value="1"/>
</dbReference>
<evidence type="ECO:0000259" key="1">
    <source>
        <dbReference type="Pfam" id="PF13456"/>
    </source>
</evidence>
<dbReference type="PANTHER" id="PTHR47723:SF19">
    <property type="entry name" value="POLYNUCLEOTIDYL TRANSFERASE, RIBONUCLEASE H-LIKE SUPERFAMILY PROTEIN"/>
    <property type="match status" value="1"/>
</dbReference>
<reference evidence="2 3" key="1">
    <citation type="submission" date="2024-11" db="EMBL/GenBank/DDBJ databases">
        <title>A near-complete genome assembly of Cinchona calisaya.</title>
        <authorList>
            <person name="Lian D.C."/>
            <person name="Zhao X.W."/>
            <person name="Wei L."/>
        </authorList>
    </citation>
    <scope>NUCLEOTIDE SEQUENCE [LARGE SCALE GENOMIC DNA]</scope>
    <source>
        <tissue evidence="2">Nenye</tissue>
    </source>
</reference>
<sequence length="169" mass="19005">MNSLVQLEVTLVSNIFHVMFDGATNSHQSNFTIEVVIFNDRGSFVAGLLKKHLGLVDAEMAKAIAARDAALLARALFIPNFRLERNAQSLVRVIQDEDDEFSTLALVIFYVKAILADTNVASISWIRRQENRLAHEFAKFGKTCSQSESLWNSPLEFVNHLLLFPRIGK</sequence>
<protein>
    <recommendedName>
        <fullName evidence="1">RNase H type-1 domain-containing protein</fullName>
    </recommendedName>
</protein>
<organism evidence="2 3">
    <name type="scientific">Cinchona calisaya</name>
    <dbReference type="NCBI Taxonomy" id="153742"/>
    <lineage>
        <taxon>Eukaryota</taxon>
        <taxon>Viridiplantae</taxon>
        <taxon>Streptophyta</taxon>
        <taxon>Embryophyta</taxon>
        <taxon>Tracheophyta</taxon>
        <taxon>Spermatophyta</taxon>
        <taxon>Magnoliopsida</taxon>
        <taxon>eudicotyledons</taxon>
        <taxon>Gunneridae</taxon>
        <taxon>Pentapetalae</taxon>
        <taxon>asterids</taxon>
        <taxon>lamiids</taxon>
        <taxon>Gentianales</taxon>
        <taxon>Rubiaceae</taxon>
        <taxon>Cinchonoideae</taxon>
        <taxon>Cinchoneae</taxon>
        <taxon>Cinchona</taxon>
    </lineage>
</organism>
<evidence type="ECO:0000313" key="3">
    <source>
        <dbReference type="Proteomes" id="UP001630127"/>
    </source>
</evidence>
<evidence type="ECO:0000313" key="2">
    <source>
        <dbReference type="EMBL" id="KAL3529095.1"/>
    </source>
</evidence>
<comment type="caution">
    <text evidence="2">The sequence shown here is derived from an EMBL/GenBank/DDBJ whole genome shotgun (WGS) entry which is preliminary data.</text>
</comment>
<name>A0ABD3AF60_9GENT</name>